<dbReference type="InterPro" id="IPR009075">
    <property type="entry name" value="AcylCo_DH/oxidase_C"/>
</dbReference>
<dbReference type="AlphaFoldDB" id="A0AAV6NI40"/>
<dbReference type="GO" id="GO:0016627">
    <property type="term" value="F:oxidoreductase activity, acting on the CH-CH group of donors"/>
    <property type="evidence" value="ECO:0007669"/>
    <property type="project" value="InterPro"/>
</dbReference>
<evidence type="ECO:0000256" key="5">
    <source>
        <dbReference type="ARBA" id="ARBA00022801"/>
    </source>
</evidence>
<evidence type="ECO:0000256" key="3">
    <source>
        <dbReference type="ARBA" id="ARBA00007786"/>
    </source>
</evidence>
<feature type="active site" evidence="7">
    <location>
        <position position="252"/>
    </location>
</feature>
<dbReference type="FunFam" id="2.160.20.10:FF:000001">
    <property type="entry name" value="Pectinesterase"/>
    <property type="match status" value="1"/>
</dbReference>
<dbReference type="CDD" id="cd05154">
    <property type="entry name" value="ACAD10_11_N-like"/>
    <property type="match status" value="1"/>
</dbReference>
<evidence type="ECO:0000259" key="9">
    <source>
        <dbReference type="Pfam" id="PF01095"/>
    </source>
</evidence>
<comment type="similarity">
    <text evidence="2">In the N-terminal section; belongs to the PMEI family.</text>
</comment>
<evidence type="ECO:0000259" key="10">
    <source>
        <dbReference type="Pfam" id="PF01636"/>
    </source>
</evidence>
<feature type="non-terminal residue" evidence="12">
    <location>
        <position position="1"/>
    </location>
</feature>
<keyword evidence="4" id="KW-0285">Flavoprotein</keyword>
<sequence>MLPLRLYVSPETCLDGFENVPGDTGEKMKNLLKTSREMTANGLVMVGEVTSLVSTLWEKLGLLPQTGRQLRTEESNEYQEGEPSWVSDRRGLLEATGANIKANVVVAKDGSGKYKTITEALKEVPLKSNTTFVIYVKEGVYEEQVLVDKKMTYVMVIGDGPTKTKITGRKSVEDGTPTFKSATFAAVGSNFIGKDLWFENSAGLYKGQAVALRVQSDMSIFYNCRMDGYQDTFYPHAKRQFYRDCTISGTVDFIFGNAAVVLQNCKILVRKPKPKQPCPITAQGRMESDEPTGIVLQNCTISSDPDYYPVRHTSKSYLGRPWKQYSRTVIMQCQIDDLIQPEGWLPWNGDFALNTLYYTEFDNRGPGAAKENRVKWKGVKQITAKQAINFTPSLFIQVIPGFGYSGMTMNRYVLRKKSPGMLLQSAHAVEREFQILRALGDHTQIPVPKVFCLCSDSSVIGTPFYVMEYLDGRIFLDPKLAGVAPETRKAIYFEAAKSLAALHSVNVNAVGLGKFGLPENYCKRQVCLKSLLLFLWILSPQMENHGPFLLGSFMLPSFSELLQSLLEFIVNRWIMGNASGGESARIAGEKADAFIDAAWEFIEQKSVLPENPPFASDSIVQVDSQDTRKENEGWAILKDEGKFVPSKKFDSAARARKLLFDGSSHILSAGADNLLGAGLSNLEYGYLCEIMGRSIWAPQVFNCGAPDTGNMEVLLRYGNKQQLHEWLIPLLEGKIRSGFAMTEPQVASSDATNIECSIKRDGYSFVINRRKWWTSGAMDPRCKILIVMGKIDATAAMHKQQSMILVDIQTPGVIVKRPLTVFGFDDAPHGHAEIIFDNGRLGPGRLHHCMRLVGAAERADQLDRLGNKKARGTIAMAEVAAPNMALQILDMAMQVHGAGGLSSDTVLAHLWAAARTLRIPDGPVEVHLGTIAKLGLRRAKL</sequence>
<name>A0AAV6NI40_9ROSI</name>
<evidence type="ECO:0000256" key="1">
    <source>
        <dbReference type="ARBA" id="ARBA00005184"/>
    </source>
</evidence>
<dbReference type="InterPro" id="IPR041726">
    <property type="entry name" value="ACAD10_11_N"/>
</dbReference>
<accession>A0AAV6NI40</accession>
<proteinExistence type="inferred from homology"/>
<evidence type="ECO:0000313" key="12">
    <source>
        <dbReference type="EMBL" id="KAG6597543.1"/>
    </source>
</evidence>
<feature type="domain" description="Aminoglycoside phosphotransferase" evidence="10">
    <location>
        <begin position="411"/>
        <end position="526"/>
    </location>
</feature>
<reference evidence="12 13" key="1">
    <citation type="journal article" date="2021" name="Hortic Res">
        <title>The domestication of Cucurbita argyrosperma as revealed by the genome of its wild relative.</title>
        <authorList>
            <person name="Barrera-Redondo J."/>
            <person name="Sanchez-de la Vega G."/>
            <person name="Aguirre-Liguori J.A."/>
            <person name="Castellanos-Morales G."/>
            <person name="Gutierrez-Guerrero Y.T."/>
            <person name="Aguirre-Dugua X."/>
            <person name="Aguirre-Planter E."/>
            <person name="Tenaillon M.I."/>
            <person name="Lira-Saade R."/>
            <person name="Eguiarte L.E."/>
        </authorList>
    </citation>
    <scope>NUCLEOTIDE SEQUENCE [LARGE SCALE GENOMIC DNA]</scope>
    <source>
        <strain evidence="12">JBR-2021</strain>
    </source>
</reference>
<evidence type="ECO:0000256" key="2">
    <source>
        <dbReference type="ARBA" id="ARBA00006027"/>
    </source>
</evidence>
<dbReference type="PROSITE" id="PS00503">
    <property type="entry name" value="PECTINESTERASE_2"/>
    <property type="match status" value="1"/>
</dbReference>
<dbReference type="Pfam" id="PF01095">
    <property type="entry name" value="Pectinesterase"/>
    <property type="match status" value="1"/>
</dbReference>
<keyword evidence="6" id="KW-0063">Aspartyl esterase</keyword>
<dbReference type="InterPro" id="IPR006091">
    <property type="entry name" value="Acyl-CoA_Oxase/DH_mid-dom"/>
</dbReference>
<evidence type="ECO:0000313" key="13">
    <source>
        <dbReference type="Proteomes" id="UP000685013"/>
    </source>
</evidence>
<feature type="domain" description="Acyl-CoA oxidase/dehydrogenase middle" evidence="11">
    <location>
        <begin position="738"/>
        <end position="838"/>
    </location>
</feature>
<evidence type="ECO:0000256" key="4">
    <source>
        <dbReference type="ARBA" id="ARBA00022630"/>
    </source>
</evidence>
<keyword evidence="13" id="KW-1185">Reference proteome</keyword>
<comment type="caution">
    <text evidence="12">The sequence shown here is derived from an EMBL/GenBank/DDBJ whole genome shotgun (WGS) entry which is preliminary data.</text>
</comment>
<evidence type="ECO:0000259" key="8">
    <source>
        <dbReference type="Pfam" id="PF00441"/>
    </source>
</evidence>
<dbReference type="Pfam" id="PF01636">
    <property type="entry name" value="APH"/>
    <property type="match status" value="1"/>
</dbReference>
<dbReference type="PANTHER" id="PTHR31707">
    <property type="entry name" value="PECTINESTERASE"/>
    <property type="match status" value="1"/>
</dbReference>
<feature type="domain" description="Pectinesterase catalytic" evidence="9">
    <location>
        <begin position="103"/>
        <end position="397"/>
    </location>
</feature>
<evidence type="ECO:0000259" key="11">
    <source>
        <dbReference type="Pfam" id="PF02770"/>
    </source>
</evidence>
<dbReference type="EMBL" id="JAGKQH010000006">
    <property type="protein sequence ID" value="KAG6597543.1"/>
    <property type="molecule type" value="Genomic_DNA"/>
</dbReference>
<dbReference type="InterPro" id="IPR033131">
    <property type="entry name" value="Pectinesterase_Asp_AS"/>
</dbReference>
<comment type="pathway">
    <text evidence="1">Glycan metabolism; pectin degradation; 2-dehydro-3-deoxy-D-gluconate from pectin: step 1/5.</text>
</comment>
<protein>
    <submittedName>
        <fullName evidence="12">Pectinesterase/pectinesterase inhibitor 21</fullName>
    </submittedName>
</protein>
<dbReference type="Pfam" id="PF02770">
    <property type="entry name" value="Acyl-CoA_dh_M"/>
    <property type="match status" value="1"/>
</dbReference>
<feature type="domain" description="Acyl-CoA dehydrogenase/oxidase C-terminal" evidence="8">
    <location>
        <begin position="859"/>
        <end position="933"/>
    </location>
</feature>
<organism evidence="12 13">
    <name type="scientific">Cucurbita argyrosperma subsp. sororia</name>
    <dbReference type="NCBI Taxonomy" id="37648"/>
    <lineage>
        <taxon>Eukaryota</taxon>
        <taxon>Viridiplantae</taxon>
        <taxon>Streptophyta</taxon>
        <taxon>Embryophyta</taxon>
        <taxon>Tracheophyta</taxon>
        <taxon>Spermatophyta</taxon>
        <taxon>Magnoliopsida</taxon>
        <taxon>eudicotyledons</taxon>
        <taxon>Gunneridae</taxon>
        <taxon>Pentapetalae</taxon>
        <taxon>rosids</taxon>
        <taxon>fabids</taxon>
        <taxon>Cucurbitales</taxon>
        <taxon>Cucurbitaceae</taxon>
        <taxon>Cucurbiteae</taxon>
        <taxon>Cucurbita</taxon>
    </lineage>
</organism>
<evidence type="ECO:0000256" key="7">
    <source>
        <dbReference type="PROSITE-ProRule" id="PRU10040"/>
    </source>
</evidence>
<dbReference type="Pfam" id="PF00441">
    <property type="entry name" value="Acyl-CoA_dh_1"/>
    <property type="match status" value="1"/>
</dbReference>
<gene>
    <name evidence="12" type="primary">PME21</name>
    <name evidence="12" type="ORF">SDJN03_10723</name>
</gene>
<dbReference type="GO" id="GO:0042545">
    <property type="term" value="P:cell wall modification"/>
    <property type="evidence" value="ECO:0007669"/>
    <property type="project" value="InterPro"/>
</dbReference>
<dbReference type="GO" id="GO:0030599">
    <property type="term" value="F:pectinesterase activity"/>
    <property type="evidence" value="ECO:0007669"/>
    <property type="project" value="InterPro"/>
</dbReference>
<dbReference type="InterPro" id="IPR002575">
    <property type="entry name" value="Aminoglycoside_PTrfase"/>
</dbReference>
<dbReference type="InterPro" id="IPR000070">
    <property type="entry name" value="Pectinesterase_cat"/>
</dbReference>
<evidence type="ECO:0000256" key="6">
    <source>
        <dbReference type="ARBA" id="ARBA00023085"/>
    </source>
</evidence>
<dbReference type="Proteomes" id="UP000685013">
    <property type="component" value="Chromosome 6"/>
</dbReference>
<comment type="similarity">
    <text evidence="3">In the C-terminal section; belongs to the pectinesterase family.</text>
</comment>
<keyword evidence="5" id="KW-0378">Hydrolase</keyword>